<dbReference type="RefSeq" id="WP_165331015.1">
    <property type="nucleotide sequence ID" value="NZ_JAAKZW010000015.1"/>
</dbReference>
<dbReference type="GO" id="GO:0016020">
    <property type="term" value="C:membrane"/>
    <property type="evidence" value="ECO:0007669"/>
    <property type="project" value="TreeGrafter"/>
</dbReference>
<evidence type="ECO:0000313" key="3">
    <source>
        <dbReference type="Proteomes" id="UP000481109"/>
    </source>
</evidence>
<evidence type="ECO:0000259" key="1">
    <source>
        <dbReference type="Pfam" id="PF00561"/>
    </source>
</evidence>
<reference evidence="2 3" key="1">
    <citation type="submission" date="2020-02" db="EMBL/GenBank/DDBJ databases">
        <title>Whole-genome analyses of novel actinobacteria.</title>
        <authorList>
            <person name="Sahin N."/>
            <person name="Tokatli A."/>
        </authorList>
    </citation>
    <scope>NUCLEOTIDE SEQUENCE [LARGE SCALE GENOMIC DNA]</scope>
    <source>
        <strain evidence="2 3">YC504</strain>
    </source>
</reference>
<feature type="domain" description="AB hydrolase-1" evidence="1">
    <location>
        <begin position="23"/>
        <end position="267"/>
    </location>
</feature>
<dbReference type="InterPro" id="IPR050266">
    <property type="entry name" value="AB_hydrolase_sf"/>
</dbReference>
<organism evidence="2 3">
    <name type="scientific">Streptomyces mesophilus</name>
    <dbReference type="NCBI Taxonomy" id="1775132"/>
    <lineage>
        <taxon>Bacteria</taxon>
        <taxon>Bacillati</taxon>
        <taxon>Actinomycetota</taxon>
        <taxon>Actinomycetes</taxon>
        <taxon>Kitasatosporales</taxon>
        <taxon>Streptomycetaceae</taxon>
        <taxon>Streptomyces</taxon>
    </lineage>
</organism>
<dbReference type="AlphaFoldDB" id="A0A6G4XD77"/>
<name>A0A6G4XD77_9ACTN</name>
<protein>
    <submittedName>
        <fullName evidence="2">Alpha/beta hydrolase</fullName>
    </submittedName>
</protein>
<dbReference type="Proteomes" id="UP000481109">
    <property type="component" value="Unassembled WGS sequence"/>
</dbReference>
<dbReference type="InterPro" id="IPR000073">
    <property type="entry name" value="AB_hydrolase_1"/>
</dbReference>
<dbReference type="GO" id="GO:0016787">
    <property type="term" value="F:hydrolase activity"/>
    <property type="evidence" value="ECO:0007669"/>
    <property type="project" value="UniProtKB-KW"/>
</dbReference>
<dbReference type="SUPFAM" id="SSF53474">
    <property type="entry name" value="alpha/beta-Hydrolases"/>
    <property type="match status" value="1"/>
</dbReference>
<dbReference type="PANTHER" id="PTHR43798">
    <property type="entry name" value="MONOACYLGLYCEROL LIPASE"/>
    <property type="match status" value="1"/>
</dbReference>
<proteinExistence type="predicted"/>
<keyword evidence="3" id="KW-1185">Reference proteome</keyword>
<dbReference type="Pfam" id="PF00561">
    <property type="entry name" value="Abhydrolase_1"/>
    <property type="match status" value="1"/>
</dbReference>
<dbReference type="InterPro" id="IPR029058">
    <property type="entry name" value="AB_hydrolase_fold"/>
</dbReference>
<accession>A0A6G4XD77</accession>
<comment type="caution">
    <text evidence="2">The sequence shown here is derived from an EMBL/GenBank/DDBJ whole genome shotgun (WGS) entry which is preliminary data.</text>
</comment>
<evidence type="ECO:0000313" key="2">
    <source>
        <dbReference type="EMBL" id="NGO75499.1"/>
    </source>
</evidence>
<dbReference type="Gene3D" id="3.40.50.1820">
    <property type="entry name" value="alpha/beta hydrolase"/>
    <property type="match status" value="1"/>
</dbReference>
<dbReference type="EMBL" id="JAAKZW010000015">
    <property type="protein sequence ID" value="NGO75499.1"/>
    <property type="molecule type" value="Genomic_DNA"/>
</dbReference>
<dbReference type="PANTHER" id="PTHR43798:SF27">
    <property type="entry name" value="HYDROLASE ALPHA_BETA HYDROLASE FOLD FAMILY"/>
    <property type="match status" value="1"/>
</dbReference>
<sequence>MTATFAAYDGTKLAFHTQGSGRPLICLPGGMQASAYLGDLGGLTRHRQLITLDLRGTGDSAVPQDPATYRCDRLVDDVEALREHLGLETVELLGHSGGANLASLYAARHPERIARLLLITPGMFAVGLPPSGGERRASVLRRRDEPWFAEAYAAFEAIASGKAEPEHWEAIAPFHYGRWDEAARAHHAREAVQRNAEAMAVYGSEGAFQPDATRAALSALHAPVLLLAGEVDPGAPPAAVRTFADLFPAAAYVEQPGTAHFPWLDDPELFVAAVSDFLA</sequence>
<dbReference type="PRINTS" id="PR00111">
    <property type="entry name" value="ABHYDROLASE"/>
</dbReference>
<keyword evidence="2" id="KW-0378">Hydrolase</keyword>
<gene>
    <name evidence="2" type="ORF">G6045_07380</name>
</gene>